<evidence type="ECO:0000259" key="4">
    <source>
        <dbReference type="SMART" id="SM00505"/>
    </source>
</evidence>
<dbReference type="SMART" id="SM00505">
    <property type="entry name" value="Knot1"/>
    <property type="match status" value="1"/>
</dbReference>
<evidence type="ECO:0000256" key="3">
    <source>
        <dbReference type="SAM" id="SignalP"/>
    </source>
</evidence>
<comment type="caution">
    <text evidence="5">The sequence shown here is derived from an EMBL/GenBank/DDBJ whole genome shotgun (WGS) entry which is preliminary data.</text>
</comment>
<dbReference type="Gene3D" id="3.30.30.10">
    <property type="entry name" value="Knottin, scorpion toxin-like"/>
    <property type="match status" value="1"/>
</dbReference>
<keyword evidence="6" id="KW-1185">Reference proteome</keyword>
<dbReference type="SUPFAM" id="SSF57095">
    <property type="entry name" value="Scorpion toxin-like"/>
    <property type="match status" value="1"/>
</dbReference>
<dbReference type="EMBL" id="NMUH01003183">
    <property type="protein sequence ID" value="MQM04270.1"/>
    <property type="molecule type" value="Genomic_DNA"/>
</dbReference>
<dbReference type="AlphaFoldDB" id="A0A843WNK3"/>
<keyword evidence="2" id="KW-1015">Disulfide bond</keyword>
<dbReference type="PANTHER" id="PTHR33147">
    <property type="entry name" value="DEFENSIN-LIKE PROTEIN 1"/>
    <property type="match status" value="1"/>
</dbReference>
<dbReference type="PANTHER" id="PTHR33147:SF129">
    <property type="entry name" value="DEFENSIN-LIKE PROTEIN 2-RELATED"/>
    <property type="match status" value="1"/>
</dbReference>
<dbReference type="InterPro" id="IPR003614">
    <property type="entry name" value="Knottins"/>
</dbReference>
<organism evidence="5 6">
    <name type="scientific">Colocasia esculenta</name>
    <name type="common">Wild taro</name>
    <name type="synonym">Arum esculentum</name>
    <dbReference type="NCBI Taxonomy" id="4460"/>
    <lineage>
        <taxon>Eukaryota</taxon>
        <taxon>Viridiplantae</taxon>
        <taxon>Streptophyta</taxon>
        <taxon>Embryophyta</taxon>
        <taxon>Tracheophyta</taxon>
        <taxon>Spermatophyta</taxon>
        <taxon>Magnoliopsida</taxon>
        <taxon>Liliopsida</taxon>
        <taxon>Araceae</taxon>
        <taxon>Aroideae</taxon>
        <taxon>Colocasieae</taxon>
        <taxon>Colocasia</taxon>
    </lineage>
</organism>
<gene>
    <name evidence="5" type="ORF">Taro_037065</name>
</gene>
<accession>A0A843WNK3</accession>
<feature type="signal peptide" evidence="3">
    <location>
        <begin position="1"/>
        <end position="22"/>
    </location>
</feature>
<proteinExistence type="predicted"/>
<dbReference type="Proteomes" id="UP000652761">
    <property type="component" value="Unassembled WGS sequence"/>
</dbReference>
<sequence length="84" mass="9075">MARAPVFSVAFFLLLGLLVATAGQMTIQTTPVVMTDSTCETPSETFEGLCTITRECALACKSEGFENGHCGGRFRPRCYCTKPC</sequence>
<dbReference type="GO" id="GO:0006952">
    <property type="term" value="P:defense response"/>
    <property type="evidence" value="ECO:0007669"/>
    <property type="project" value="InterPro"/>
</dbReference>
<name>A0A843WNK3_COLES</name>
<protein>
    <recommendedName>
        <fullName evidence="4">Knottins-like domain-containing protein</fullName>
    </recommendedName>
</protein>
<feature type="domain" description="Knottins-like" evidence="4">
    <location>
        <begin position="38"/>
        <end position="84"/>
    </location>
</feature>
<reference evidence="5" key="1">
    <citation type="submission" date="2017-07" db="EMBL/GenBank/DDBJ databases">
        <title>Taro Niue Genome Assembly and Annotation.</title>
        <authorList>
            <person name="Atibalentja N."/>
            <person name="Keating K."/>
            <person name="Fields C.J."/>
        </authorList>
    </citation>
    <scope>NUCLEOTIDE SEQUENCE</scope>
    <source>
        <strain evidence="5">Niue_2</strain>
        <tissue evidence="5">Leaf</tissue>
    </source>
</reference>
<dbReference type="PROSITE" id="PS00940">
    <property type="entry name" value="GAMMA_THIONIN"/>
    <property type="match status" value="1"/>
</dbReference>
<dbReference type="Pfam" id="PF00304">
    <property type="entry name" value="Gamma-thionin"/>
    <property type="match status" value="1"/>
</dbReference>
<keyword evidence="1 3" id="KW-0732">Signal</keyword>
<evidence type="ECO:0000313" key="5">
    <source>
        <dbReference type="EMBL" id="MQM04270.1"/>
    </source>
</evidence>
<dbReference type="InterPro" id="IPR036574">
    <property type="entry name" value="Scorpion_toxin-like_sf"/>
</dbReference>
<dbReference type="GO" id="GO:0005739">
    <property type="term" value="C:mitochondrion"/>
    <property type="evidence" value="ECO:0007669"/>
    <property type="project" value="TreeGrafter"/>
</dbReference>
<dbReference type="InterPro" id="IPR008176">
    <property type="entry name" value="Defensin_plant"/>
</dbReference>
<evidence type="ECO:0000256" key="1">
    <source>
        <dbReference type="ARBA" id="ARBA00022729"/>
    </source>
</evidence>
<dbReference type="CDD" id="cd00107">
    <property type="entry name" value="Knot1"/>
    <property type="match status" value="1"/>
</dbReference>
<evidence type="ECO:0000313" key="6">
    <source>
        <dbReference type="Proteomes" id="UP000652761"/>
    </source>
</evidence>
<dbReference type="OrthoDB" id="1480833at2759"/>
<feature type="chain" id="PRO_5032837843" description="Knottins-like domain-containing protein" evidence="3">
    <location>
        <begin position="23"/>
        <end position="84"/>
    </location>
</feature>
<evidence type="ECO:0000256" key="2">
    <source>
        <dbReference type="ARBA" id="ARBA00023157"/>
    </source>
</evidence>
<dbReference type="GO" id="GO:0009505">
    <property type="term" value="C:plant-type cell wall"/>
    <property type="evidence" value="ECO:0007669"/>
    <property type="project" value="TreeGrafter"/>
</dbReference>